<evidence type="ECO:0000313" key="2">
    <source>
        <dbReference type="Proteomes" id="UP000054988"/>
    </source>
</evidence>
<sequence length="121" mass="13423">MDGTRTSTPLLGHPELLEELDQRSTQVVNFISVFSASRTWQACCQSFTSMIHRSLATLLHLPEDSSTSTTTLCNLRQKLIFFPGSSASGDDEEYDRGLAQNFDQEPHGVYFIYAGGTSRLS</sequence>
<name>A0A0W0FM26_MONRR</name>
<organism evidence="1 2">
    <name type="scientific">Moniliophthora roreri</name>
    <name type="common">Frosty pod rot fungus</name>
    <name type="synonym">Monilia roreri</name>
    <dbReference type="NCBI Taxonomy" id="221103"/>
    <lineage>
        <taxon>Eukaryota</taxon>
        <taxon>Fungi</taxon>
        <taxon>Dikarya</taxon>
        <taxon>Basidiomycota</taxon>
        <taxon>Agaricomycotina</taxon>
        <taxon>Agaricomycetes</taxon>
        <taxon>Agaricomycetidae</taxon>
        <taxon>Agaricales</taxon>
        <taxon>Marasmiineae</taxon>
        <taxon>Marasmiaceae</taxon>
        <taxon>Moniliophthora</taxon>
    </lineage>
</organism>
<comment type="caution">
    <text evidence="1">The sequence shown here is derived from an EMBL/GenBank/DDBJ whole genome shotgun (WGS) entry which is preliminary data.</text>
</comment>
<dbReference type="AlphaFoldDB" id="A0A0W0FM26"/>
<dbReference type="Proteomes" id="UP000054988">
    <property type="component" value="Unassembled WGS sequence"/>
</dbReference>
<accession>A0A0W0FM26</accession>
<dbReference type="EMBL" id="LATX01001850">
    <property type="protein sequence ID" value="KTB37357.1"/>
    <property type="molecule type" value="Genomic_DNA"/>
</dbReference>
<protein>
    <submittedName>
        <fullName evidence="1">Uncharacterized protein</fullName>
    </submittedName>
</protein>
<evidence type="ECO:0000313" key="1">
    <source>
        <dbReference type="EMBL" id="KTB37357.1"/>
    </source>
</evidence>
<gene>
    <name evidence="1" type="ORF">WG66_10045</name>
</gene>
<reference evidence="1 2" key="1">
    <citation type="submission" date="2015-12" db="EMBL/GenBank/DDBJ databases">
        <title>Draft genome sequence of Moniliophthora roreri, the causal agent of frosty pod rot of cacao.</title>
        <authorList>
            <person name="Aime M.C."/>
            <person name="Diaz-Valderrama J.R."/>
            <person name="Kijpornyongpan T."/>
            <person name="Phillips-Mora W."/>
        </authorList>
    </citation>
    <scope>NUCLEOTIDE SEQUENCE [LARGE SCALE GENOMIC DNA]</scope>
    <source>
        <strain evidence="1 2">MCA 2952</strain>
    </source>
</reference>
<proteinExistence type="predicted"/>